<feature type="transmembrane region" description="Helical" evidence="1">
    <location>
        <begin position="289"/>
        <end position="308"/>
    </location>
</feature>
<reference evidence="2 3" key="1">
    <citation type="submission" date="2019-02" db="EMBL/GenBank/DDBJ databases">
        <title>Genomic Encyclopedia of Archaeal and Bacterial Type Strains, Phase II (KMG-II): from individual species to whole genera.</title>
        <authorList>
            <person name="Goeker M."/>
        </authorList>
    </citation>
    <scope>NUCLEOTIDE SEQUENCE [LARGE SCALE GENOMIC DNA]</scope>
    <source>
        <strain evidence="2 3">DSM 18101</strain>
    </source>
</reference>
<keyword evidence="1" id="KW-1133">Transmembrane helix</keyword>
<evidence type="ECO:0000256" key="1">
    <source>
        <dbReference type="SAM" id="Phobius"/>
    </source>
</evidence>
<evidence type="ECO:0000313" key="2">
    <source>
        <dbReference type="EMBL" id="RZU30381.1"/>
    </source>
</evidence>
<keyword evidence="3" id="KW-1185">Reference proteome</keyword>
<dbReference type="AlphaFoldDB" id="A0A4Q7Y2T7"/>
<comment type="caution">
    <text evidence="2">The sequence shown here is derived from an EMBL/GenBank/DDBJ whole genome shotgun (WGS) entry which is preliminary data.</text>
</comment>
<keyword evidence="1" id="KW-0472">Membrane</keyword>
<proteinExistence type="predicted"/>
<organism evidence="2 3">
    <name type="scientific">Edaphobacter modestus</name>
    <dbReference type="NCBI Taxonomy" id="388466"/>
    <lineage>
        <taxon>Bacteria</taxon>
        <taxon>Pseudomonadati</taxon>
        <taxon>Acidobacteriota</taxon>
        <taxon>Terriglobia</taxon>
        <taxon>Terriglobales</taxon>
        <taxon>Acidobacteriaceae</taxon>
        <taxon>Edaphobacter</taxon>
    </lineage>
</organism>
<sequence length="681" mass="75879">MSPTQVRSKTLRTGTRYLHSHPPNDFNMTKDPLIRKRQIIEGSLAILVLLAGLLIRIQYLDERPFWVDEAESSINALTILENGYPTDAYLGIPIYENTLIQPWPGNAEYEFRDLSYSDKHVAVYHGWLPLYAIAGSFALHGVTPDFANGVPAVKHDLNEWKRRTRAARLPAILFGVLFLAVIFAGGRILYGPDAAWAGLLVGSIYPYHIAISRQARYYSAEVALTTACAVSLWLLVKDCKWKHVYLAAAAFVLLFYTHILSFTAASLVCLLVAPVIVRRHVAGVRKLTTFAALATAGTLPWIFVTEFYRQQGHIPRAWPLLNLPSDFWRYPPVQVSSAAAGIIIALLTAWVVLMKPRVSLRLAAPAKKLAPVLLFLGVWAVCGYATFVAFVPAVSFDSGRLNLSYWGPLFLLASVTAAAITRVLVPRYSLVLAPVLLLMVFMATGRRPNFHETFAAGNWKADAIVLDRLGATSMDRTTKLYAAPNDHLILSFYSGLPVQDITPVRKSYLDAYPGNIIYIDRSVSVETGFLTAESIQEAALRDGYRLSPEAAETWSILLRTRDYREAMLKSVSRSAPQEVEAVPPFGRQLLTAHHRKLPSVFTSSSLELVTRGFAISSWTDWRNVLKYRFIGPEARSSVHANYADRLRGSDAVILSNADTALYLSRWHPADVNDGIEFRFVR</sequence>
<feature type="transmembrane region" description="Helical" evidence="1">
    <location>
        <begin position="248"/>
        <end position="277"/>
    </location>
</feature>
<dbReference type="EMBL" id="SHKW01000005">
    <property type="protein sequence ID" value="RZU30381.1"/>
    <property type="molecule type" value="Genomic_DNA"/>
</dbReference>
<gene>
    <name evidence="2" type="ORF">BDD14_6139</name>
</gene>
<feature type="transmembrane region" description="Helical" evidence="1">
    <location>
        <begin position="428"/>
        <end position="445"/>
    </location>
</feature>
<name>A0A4Q7Y2T7_9BACT</name>
<accession>A0A4Q7Y2T7</accession>
<feature type="transmembrane region" description="Helical" evidence="1">
    <location>
        <begin position="372"/>
        <end position="391"/>
    </location>
</feature>
<keyword evidence="2" id="KW-0328">Glycosyltransferase</keyword>
<dbReference type="GO" id="GO:0016757">
    <property type="term" value="F:glycosyltransferase activity"/>
    <property type="evidence" value="ECO:0007669"/>
    <property type="project" value="UniProtKB-KW"/>
</dbReference>
<keyword evidence="2" id="KW-0808">Transferase</keyword>
<keyword evidence="1" id="KW-0812">Transmembrane</keyword>
<feature type="transmembrane region" description="Helical" evidence="1">
    <location>
        <begin position="328"/>
        <end position="352"/>
    </location>
</feature>
<feature type="transmembrane region" description="Helical" evidence="1">
    <location>
        <begin position="169"/>
        <end position="188"/>
    </location>
</feature>
<protein>
    <submittedName>
        <fullName evidence="2">Dolichyl-phosphate-mannose-protein mannosyltransferase</fullName>
    </submittedName>
</protein>
<feature type="transmembrane region" description="Helical" evidence="1">
    <location>
        <begin position="403"/>
        <end position="421"/>
    </location>
</feature>
<feature type="transmembrane region" description="Helical" evidence="1">
    <location>
        <begin position="38"/>
        <end position="55"/>
    </location>
</feature>
<feature type="transmembrane region" description="Helical" evidence="1">
    <location>
        <begin position="218"/>
        <end position="236"/>
    </location>
</feature>
<evidence type="ECO:0000313" key="3">
    <source>
        <dbReference type="Proteomes" id="UP000292958"/>
    </source>
</evidence>
<feature type="transmembrane region" description="Helical" evidence="1">
    <location>
        <begin position="194"/>
        <end position="211"/>
    </location>
</feature>
<dbReference type="Proteomes" id="UP000292958">
    <property type="component" value="Unassembled WGS sequence"/>
</dbReference>
<dbReference type="OrthoDB" id="5440272at2"/>